<feature type="non-terminal residue" evidence="7">
    <location>
        <position position="91"/>
    </location>
</feature>
<gene>
    <name evidence="7" type="ORF">SPARVUS_LOCUS16046828</name>
</gene>
<dbReference type="Proteomes" id="UP001162483">
    <property type="component" value="Unassembled WGS sequence"/>
</dbReference>
<keyword evidence="4" id="KW-1015">Disulfide bond</keyword>
<feature type="domain" description="Lipase" evidence="6">
    <location>
        <begin position="35"/>
        <end position="88"/>
    </location>
</feature>
<keyword evidence="5" id="KW-0732">Signal</keyword>
<dbReference type="InterPro" id="IPR029058">
    <property type="entry name" value="AB_hydrolase_fold"/>
</dbReference>
<dbReference type="EMBL" id="CATNWA010021001">
    <property type="protein sequence ID" value="CAI9620798.1"/>
    <property type="molecule type" value="Genomic_DNA"/>
</dbReference>
<evidence type="ECO:0000256" key="3">
    <source>
        <dbReference type="ARBA" id="ARBA00022525"/>
    </source>
</evidence>
<evidence type="ECO:0000256" key="5">
    <source>
        <dbReference type="SAM" id="SignalP"/>
    </source>
</evidence>
<organism evidence="7 8">
    <name type="scientific">Staurois parvus</name>
    <dbReference type="NCBI Taxonomy" id="386267"/>
    <lineage>
        <taxon>Eukaryota</taxon>
        <taxon>Metazoa</taxon>
        <taxon>Chordata</taxon>
        <taxon>Craniata</taxon>
        <taxon>Vertebrata</taxon>
        <taxon>Euteleostomi</taxon>
        <taxon>Amphibia</taxon>
        <taxon>Batrachia</taxon>
        <taxon>Anura</taxon>
        <taxon>Neobatrachia</taxon>
        <taxon>Ranoidea</taxon>
        <taxon>Ranidae</taxon>
        <taxon>Staurois</taxon>
    </lineage>
</organism>
<protein>
    <recommendedName>
        <fullName evidence="6">Lipase domain-containing protein</fullName>
    </recommendedName>
</protein>
<comment type="similarity">
    <text evidence="2">Belongs to the AB hydrolase superfamily. Lipase family.</text>
</comment>
<accession>A0ABN9HJ10</accession>
<reference evidence="7" key="1">
    <citation type="submission" date="2023-05" db="EMBL/GenBank/DDBJ databases">
        <authorList>
            <person name="Stuckert A."/>
        </authorList>
    </citation>
    <scope>NUCLEOTIDE SEQUENCE</scope>
</reference>
<evidence type="ECO:0000313" key="8">
    <source>
        <dbReference type="Proteomes" id="UP001162483"/>
    </source>
</evidence>
<evidence type="ECO:0000259" key="6">
    <source>
        <dbReference type="Pfam" id="PF00151"/>
    </source>
</evidence>
<feature type="chain" id="PRO_5045635216" description="Lipase domain-containing protein" evidence="5">
    <location>
        <begin position="34"/>
        <end position="91"/>
    </location>
</feature>
<keyword evidence="3" id="KW-0964">Secreted</keyword>
<comment type="caution">
    <text evidence="7">The sequence shown here is derived from an EMBL/GenBank/DDBJ whole genome shotgun (WGS) entry which is preliminary data.</text>
</comment>
<evidence type="ECO:0000313" key="7">
    <source>
        <dbReference type="EMBL" id="CAI9620798.1"/>
    </source>
</evidence>
<keyword evidence="8" id="KW-1185">Reference proteome</keyword>
<evidence type="ECO:0000256" key="1">
    <source>
        <dbReference type="ARBA" id="ARBA00004613"/>
    </source>
</evidence>
<name>A0ABN9HJ10_9NEOB</name>
<comment type="subcellular location">
    <subcellularLocation>
        <location evidence="1">Secreted</location>
    </subcellularLocation>
</comment>
<feature type="signal peptide" evidence="5">
    <location>
        <begin position="1"/>
        <end position="33"/>
    </location>
</feature>
<dbReference type="PRINTS" id="PR00823">
    <property type="entry name" value="PANCLIPASE"/>
</dbReference>
<sequence length="91" mass="10554">MKIHRHSPFCTMLMMKTLTPIIVCYIILGAARGDEVCYEDLGCFSDDPPWGKTIPRPEPKLPWSPKKINTQFFLLSRENPNYHQTISARNF</sequence>
<dbReference type="InterPro" id="IPR002331">
    <property type="entry name" value="Lipase_panc"/>
</dbReference>
<evidence type="ECO:0000256" key="2">
    <source>
        <dbReference type="ARBA" id="ARBA00010701"/>
    </source>
</evidence>
<proteinExistence type="inferred from homology"/>
<dbReference type="Gene3D" id="3.40.50.1820">
    <property type="entry name" value="alpha/beta hydrolase"/>
    <property type="match status" value="1"/>
</dbReference>
<dbReference type="Pfam" id="PF00151">
    <property type="entry name" value="Lipase"/>
    <property type="match status" value="1"/>
</dbReference>
<dbReference type="InterPro" id="IPR013818">
    <property type="entry name" value="Lipase"/>
</dbReference>
<evidence type="ECO:0000256" key="4">
    <source>
        <dbReference type="ARBA" id="ARBA00023157"/>
    </source>
</evidence>